<reference evidence="1" key="1">
    <citation type="submission" date="2021-01" db="EMBL/GenBank/DDBJ databases">
        <authorList>
            <consortium name="Genoscope - CEA"/>
            <person name="William W."/>
        </authorList>
    </citation>
    <scope>NUCLEOTIDE SEQUENCE</scope>
</reference>
<sequence>MIISVIIFGLNRPYLDHHKIFRNKIPVNTQRYTIRLVIGQSLRKMAIYNRSELTKIYFDEFIGLLWQRVKNTKPE</sequence>
<dbReference type="AlphaFoldDB" id="A0A8S1YCU0"/>
<dbReference type="Proteomes" id="UP000683925">
    <property type="component" value="Unassembled WGS sequence"/>
</dbReference>
<evidence type="ECO:0000313" key="2">
    <source>
        <dbReference type="Proteomes" id="UP000683925"/>
    </source>
</evidence>
<accession>A0A8S1YCU0</accession>
<keyword evidence="2" id="KW-1185">Reference proteome</keyword>
<protein>
    <submittedName>
        <fullName evidence="1">Uncharacterized protein</fullName>
    </submittedName>
</protein>
<gene>
    <name evidence="1" type="ORF">POCTA_138.1.T1550149</name>
</gene>
<name>A0A8S1YCU0_PAROT</name>
<dbReference type="EMBL" id="CAJJDP010000157">
    <property type="protein sequence ID" value="CAD8211875.1"/>
    <property type="molecule type" value="Genomic_DNA"/>
</dbReference>
<proteinExistence type="predicted"/>
<comment type="caution">
    <text evidence="1">The sequence shown here is derived from an EMBL/GenBank/DDBJ whole genome shotgun (WGS) entry which is preliminary data.</text>
</comment>
<evidence type="ECO:0000313" key="1">
    <source>
        <dbReference type="EMBL" id="CAD8211875.1"/>
    </source>
</evidence>
<organism evidence="1 2">
    <name type="scientific">Paramecium octaurelia</name>
    <dbReference type="NCBI Taxonomy" id="43137"/>
    <lineage>
        <taxon>Eukaryota</taxon>
        <taxon>Sar</taxon>
        <taxon>Alveolata</taxon>
        <taxon>Ciliophora</taxon>
        <taxon>Intramacronucleata</taxon>
        <taxon>Oligohymenophorea</taxon>
        <taxon>Peniculida</taxon>
        <taxon>Parameciidae</taxon>
        <taxon>Paramecium</taxon>
    </lineage>
</organism>